<dbReference type="OrthoDB" id="2447950at2759"/>
<dbReference type="Gene3D" id="3.90.79.10">
    <property type="entry name" value="Nucleoside Triphosphate Pyrophosphohydrolase"/>
    <property type="match status" value="1"/>
</dbReference>
<dbReference type="Proteomes" id="UP000266673">
    <property type="component" value="Unassembled WGS sequence"/>
</dbReference>
<evidence type="ECO:0000256" key="1">
    <source>
        <dbReference type="SAM" id="Coils"/>
    </source>
</evidence>
<dbReference type="AlphaFoldDB" id="A0A397UH75"/>
<evidence type="ECO:0000259" key="2">
    <source>
        <dbReference type="PROSITE" id="PS51462"/>
    </source>
</evidence>
<proteinExistence type="predicted"/>
<feature type="domain" description="Nudix hydrolase" evidence="2">
    <location>
        <begin position="69"/>
        <end position="198"/>
    </location>
</feature>
<comment type="caution">
    <text evidence="3">The sequence shown here is derived from an EMBL/GenBank/DDBJ whole genome shotgun (WGS) entry which is preliminary data.</text>
</comment>
<gene>
    <name evidence="3" type="ORF">C2G38_2212390</name>
</gene>
<feature type="coiled-coil region" evidence="1">
    <location>
        <begin position="39"/>
        <end position="70"/>
    </location>
</feature>
<organism evidence="3 4">
    <name type="scientific">Gigaspora rosea</name>
    <dbReference type="NCBI Taxonomy" id="44941"/>
    <lineage>
        <taxon>Eukaryota</taxon>
        <taxon>Fungi</taxon>
        <taxon>Fungi incertae sedis</taxon>
        <taxon>Mucoromycota</taxon>
        <taxon>Glomeromycotina</taxon>
        <taxon>Glomeromycetes</taxon>
        <taxon>Diversisporales</taxon>
        <taxon>Gigasporaceae</taxon>
        <taxon>Gigaspora</taxon>
    </lineage>
</organism>
<name>A0A397UH75_9GLOM</name>
<accession>A0A397UH75</accession>
<evidence type="ECO:0000313" key="3">
    <source>
        <dbReference type="EMBL" id="RIB08149.1"/>
    </source>
</evidence>
<keyword evidence="1" id="KW-0175">Coiled coil</keyword>
<dbReference type="SUPFAM" id="SSF55811">
    <property type="entry name" value="Nudix"/>
    <property type="match status" value="1"/>
</dbReference>
<keyword evidence="4" id="KW-1185">Reference proteome</keyword>
<reference evidence="3 4" key="1">
    <citation type="submission" date="2018-06" db="EMBL/GenBank/DDBJ databases">
        <title>Comparative genomics reveals the genomic features of Rhizophagus irregularis, R. cerebriforme, R. diaphanum and Gigaspora rosea, and their symbiotic lifestyle signature.</title>
        <authorList>
            <person name="Morin E."/>
            <person name="San Clemente H."/>
            <person name="Chen E.C.H."/>
            <person name="De La Providencia I."/>
            <person name="Hainaut M."/>
            <person name="Kuo A."/>
            <person name="Kohler A."/>
            <person name="Murat C."/>
            <person name="Tang N."/>
            <person name="Roy S."/>
            <person name="Loubradou J."/>
            <person name="Henrissat B."/>
            <person name="Grigoriev I.V."/>
            <person name="Corradi N."/>
            <person name="Roux C."/>
            <person name="Martin F.M."/>
        </authorList>
    </citation>
    <scope>NUCLEOTIDE SEQUENCE [LARGE SCALE GENOMIC DNA]</scope>
    <source>
        <strain evidence="3 4">DAOM 194757</strain>
    </source>
</reference>
<dbReference type="InterPro" id="IPR000086">
    <property type="entry name" value="NUDIX_hydrolase_dom"/>
</dbReference>
<dbReference type="PROSITE" id="PS51462">
    <property type="entry name" value="NUDIX"/>
    <property type="match status" value="1"/>
</dbReference>
<dbReference type="Pfam" id="PF00293">
    <property type="entry name" value="NUDIX"/>
    <property type="match status" value="1"/>
</dbReference>
<dbReference type="EMBL" id="QKWP01001546">
    <property type="protein sequence ID" value="RIB08149.1"/>
    <property type="molecule type" value="Genomic_DNA"/>
</dbReference>
<sequence>MEVQYNNFKREFTTISDYINEYEFFIQTLNKMRTYKFSIDQLINQVNSYIEVNKNLQDQLKQNIQIYEKDVREFTICILVNNKKQIFISRRNNSTKDFYSKYQVSGGGKKNNESYEQYAKRETKEETNVDIYELDLVTVHQGFRVEASNNDEWFSVELKNFGKYDLTDSLKGFKSVIVEKINSKFRSIKSKDRKKNTKKRKIEQVYESDHSVVHSEDEIEISNRPSEEEILDNISKLVD</sequence>
<dbReference type="InterPro" id="IPR015797">
    <property type="entry name" value="NUDIX_hydrolase-like_dom_sf"/>
</dbReference>
<evidence type="ECO:0000313" key="4">
    <source>
        <dbReference type="Proteomes" id="UP000266673"/>
    </source>
</evidence>
<protein>
    <recommendedName>
        <fullName evidence="2">Nudix hydrolase domain-containing protein</fullName>
    </recommendedName>
</protein>